<proteinExistence type="predicted"/>
<evidence type="ECO:0000313" key="3">
    <source>
        <dbReference type="Proteomes" id="UP000245753"/>
    </source>
</evidence>
<dbReference type="PROSITE" id="PS50943">
    <property type="entry name" value="HTH_CROC1"/>
    <property type="match status" value="1"/>
</dbReference>
<evidence type="ECO:0000259" key="1">
    <source>
        <dbReference type="PROSITE" id="PS50943"/>
    </source>
</evidence>
<dbReference type="Gene3D" id="1.10.260.40">
    <property type="entry name" value="lambda repressor-like DNA-binding domains"/>
    <property type="match status" value="1"/>
</dbReference>
<dbReference type="SMART" id="SM00530">
    <property type="entry name" value="HTH_XRE"/>
    <property type="match status" value="1"/>
</dbReference>
<dbReference type="CDD" id="cd00093">
    <property type="entry name" value="HTH_XRE"/>
    <property type="match status" value="1"/>
</dbReference>
<dbReference type="Pfam" id="PF01381">
    <property type="entry name" value="HTH_3"/>
    <property type="match status" value="1"/>
</dbReference>
<sequence>MSLKSIRERRGYTQTALSEESGVNRVMINNYERGRKSPNSMTLDTAYRLADVLDCEPREFLK</sequence>
<name>A0A2U2MQD7_9BIFI</name>
<protein>
    <submittedName>
        <fullName evidence="2">XRE family transcriptional regulator</fullName>
    </submittedName>
</protein>
<accession>A0A2U2MQD7</accession>
<dbReference type="GO" id="GO:0003677">
    <property type="term" value="F:DNA binding"/>
    <property type="evidence" value="ECO:0007669"/>
    <property type="project" value="InterPro"/>
</dbReference>
<dbReference type="InterPro" id="IPR010982">
    <property type="entry name" value="Lambda_DNA-bd_dom_sf"/>
</dbReference>
<reference evidence="2 3" key="1">
    <citation type="journal article" date="2018" name="Int. J. Syst. Evol. Microbiol.">
        <title>Bifidobacterium catulorum sp. nov., a novel taxon from the faeces of the baby common marmoset (Callithrix jacchus).</title>
        <authorList>
            <person name="Modesto M."/>
            <person name="Michelini S."/>
            <person name="Oki K."/>
            <person name="Biavati B."/>
            <person name="Watanabe K."/>
            <person name="Mattarelli P."/>
        </authorList>
    </citation>
    <scope>NUCLEOTIDE SEQUENCE [LARGE SCALE GENOMIC DNA]</scope>
    <source>
        <strain evidence="2 3">MRM 8.19</strain>
    </source>
</reference>
<feature type="domain" description="HTH cro/C1-type" evidence="1">
    <location>
        <begin position="3"/>
        <end position="60"/>
    </location>
</feature>
<dbReference type="EMBL" id="QFFN01000041">
    <property type="protein sequence ID" value="PWG59068.1"/>
    <property type="molecule type" value="Genomic_DNA"/>
</dbReference>
<gene>
    <name evidence="2" type="ORF">DF200_09500</name>
</gene>
<dbReference type="Proteomes" id="UP000245753">
    <property type="component" value="Unassembled WGS sequence"/>
</dbReference>
<dbReference type="InterPro" id="IPR001387">
    <property type="entry name" value="Cro/C1-type_HTH"/>
</dbReference>
<dbReference type="AlphaFoldDB" id="A0A2U2MQD7"/>
<dbReference type="SUPFAM" id="SSF47413">
    <property type="entry name" value="lambda repressor-like DNA-binding domains"/>
    <property type="match status" value="1"/>
</dbReference>
<dbReference type="RefSeq" id="WP_109138033.1">
    <property type="nucleotide sequence ID" value="NZ_QFFN01000041.1"/>
</dbReference>
<keyword evidence="3" id="KW-1185">Reference proteome</keyword>
<comment type="caution">
    <text evidence="2">The sequence shown here is derived from an EMBL/GenBank/DDBJ whole genome shotgun (WGS) entry which is preliminary data.</text>
</comment>
<dbReference type="OrthoDB" id="3239879at2"/>
<organism evidence="2 3">
    <name type="scientific">Bifidobacterium catulorum</name>
    <dbReference type="NCBI Taxonomy" id="1630173"/>
    <lineage>
        <taxon>Bacteria</taxon>
        <taxon>Bacillati</taxon>
        <taxon>Actinomycetota</taxon>
        <taxon>Actinomycetes</taxon>
        <taxon>Bifidobacteriales</taxon>
        <taxon>Bifidobacteriaceae</taxon>
        <taxon>Bifidobacterium</taxon>
    </lineage>
</organism>
<evidence type="ECO:0000313" key="2">
    <source>
        <dbReference type="EMBL" id="PWG59068.1"/>
    </source>
</evidence>